<dbReference type="Proteomes" id="UP000033980">
    <property type="component" value="Unassembled WGS sequence"/>
</dbReference>
<dbReference type="AlphaFoldDB" id="A0A0G1D3K1"/>
<gene>
    <name evidence="2" type="ORF">UV68_C0048G0004</name>
</gene>
<organism evidence="2 3">
    <name type="scientific">Candidatus Collierbacteria bacterium GW2011_GWC2_43_12</name>
    <dbReference type="NCBI Taxonomy" id="1618390"/>
    <lineage>
        <taxon>Bacteria</taxon>
        <taxon>Candidatus Collieribacteriota</taxon>
    </lineage>
</organism>
<evidence type="ECO:0000313" key="3">
    <source>
        <dbReference type="Proteomes" id="UP000033980"/>
    </source>
</evidence>
<accession>A0A0G1D3K1</accession>
<feature type="transmembrane region" description="Helical" evidence="1">
    <location>
        <begin position="7"/>
        <end position="31"/>
    </location>
</feature>
<evidence type="ECO:0000313" key="2">
    <source>
        <dbReference type="EMBL" id="KKS92269.1"/>
    </source>
</evidence>
<name>A0A0G1D3K1_9BACT</name>
<keyword evidence="1" id="KW-0472">Membrane</keyword>
<protein>
    <submittedName>
        <fullName evidence="2">Uncharacterized protein</fullName>
    </submittedName>
</protein>
<comment type="caution">
    <text evidence="2">The sequence shown here is derived from an EMBL/GenBank/DDBJ whole genome shotgun (WGS) entry which is preliminary data.</text>
</comment>
<sequence>MKPRKTLSIYVLLVGVMGLSIVGGILAFQVFSASVKSQLTVAQTEVVKPIDGVISQEVMQNLQQRSVITESDFISVSVPVPTQSLGPVQTATVATATASPTIETIPIQ</sequence>
<dbReference type="EMBL" id="LCFK01000048">
    <property type="protein sequence ID" value="KKS92269.1"/>
    <property type="molecule type" value="Genomic_DNA"/>
</dbReference>
<keyword evidence="1" id="KW-0812">Transmembrane</keyword>
<keyword evidence="1" id="KW-1133">Transmembrane helix</keyword>
<reference evidence="2 3" key="1">
    <citation type="journal article" date="2015" name="Nature">
        <title>rRNA introns, odd ribosomes, and small enigmatic genomes across a large radiation of phyla.</title>
        <authorList>
            <person name="Brown C.T."/>
            <person name="Hug L.A."/>
            <person name="Thomas B.C."/>
            <person name="Sharon I."/>
            <person name="Castelle C.J."/>
            <person name="Singh A."/>
            <person name="Wilkins M.J."/>
            <person name="Williams K.H."/>
            <person name="Banfield J.F."/>
        </authorList>
    </citation>
    <scope>NUCLEOTIDE SEQUENCE [LARGE SCALE GENOMIC DNA]</scope>
</reference>
<evidence type="ECO:0000256" key="1">
    <source>
        <dbReference type="SAM" id="Phobius"/>
    </source>
</evidence>
<proteinExistence type="predicted"/>